<reference evidence="3" key="2">
    <citation type="submission" date="2016-05" db="EMBL/GenBank/DDBJ databases">
        <title>Comparative analysis highlights variable genome content of wheat rusts and divergence of the mating loci.</title>
        <authorList>
            <person name="Cuomo C.A."/>
            <person name="Bakkeren G."/>
            <person name="Szabo L."/>
            <person name="Khalil H."/>
            <person name="Joly D."/>
            <person name="Goldberg J."/>
            <person name="Young S."/>
            <person name="Zeng Q."/>
            <person name="Fellers J."/>
        </authorList>
    </citation>
    <scope>NUCLEOTIDE SEQUENCE [LARGE SCALE GENOMIC DNA]</scope>
    <source>
        <strain evidence="3">1-1 BBBD Race 1</strain>
    </source>
</reference>
<dbReference type="Proteomes" id="UP000005240">
    <property type="component" value="Unassembled WGS sequence"/>
</dbReference>
<keyword evidence="5" id="KW-1185">Reference proteome</keyword>
<evidence type="ECO:0000256" key="1">
    <source>
        <dbReference type="SAM" id="MobiDB-lite"/>
    </source>
</evidence>
<reference evidence="4" key="4">
    <citation type="submission" date="2025-05" db="UniProtKB">
        <authorList>
            <consortium name="EnsemblFungi"/>
        </authorList>
    </citation>
    <scope>IDENTIFICATION</scope>
    <source>
        <strain evidence="4">isolate 1-1 / race 1 (BBBD)</strain>
    </source>
</reference>
<sequence>MFANYTSWYLFLCSFGSLLQITTGNPVDPHLIDQNKHNHVPLTKVLKHKKRSLDHNIPTQRVIAWERNLGETAKVAGESSSAKEVKNSEYTFIEQTKRENLSVTKFPDPEGRPLNDAIPSQQLRLSRRSVGDTVEGSGESGNEENGQPLEYMFTDQSQRERLPVTKFLDQGTSSLSSISREKLRLWQRSFGDTAKFAGVSENAKDAGKRLRQHRRITKAQKHWRETHKHGCTATDESCVEITNEGTVTYSK</sequence>
<dbReference type="EnsemblFungi" id="PTTG_26282-t43_1">
    <property type="protein sequence ID" value="PTTG_26282-t43_1-p1"/>
    <property type="gene ID" value="PTTG_26282"/>
</dbReference>
<protein>
    <submittedName>
        <fullName evidence="3 4">Uncharacterized protein</fullName>
    </submittedName>
</protein>
<dbReference type="OrthoDB" id="2495965at2759"/>
<evidence type="ECO:0000256" key="2">
    <source>
        <dbReference type="SAM" id="SignalP"/>
    </source>
</evidence>
<dbReference type="VEuPathDB" id="FungiDB:PTTG_26282"/>
<reference evidence="3" key="1">
    <citation type="submission" date="2009-11" db="EMBL/GenBank/DDBJ databases">
        <authorList>
            <consortium name="The Broad Institute Genome Sequencing Platform"/>
            <person name="Ward D."/>
            <person name="Feldgarden M."/>
            <person name="Earl A."/>
            <person name="Young S.K."/>
            <person name="Zeng Q."/>
            <person name="Koehrsen M."/>
            <person name="Alvarado L."/>
            <person name="Berlin A."/>
            <person name="Bochicchio J."/>
            <person name="Borenstein D."/>
            <person name="Chapman S.B."/>
            <person name="Chen Z."/>
            <person name="Engels R."/>
            <person name="Freedman E."/>
            <person name="Gellesch M."/>
            <person name="Goldberg J."/>
            <person name="Griggs A."/>
            <person name="Gujja S."/>
            <person name="Heilman E."/>
            <person name="Heiman D."/>
            <person name="Hepburn T."/>
            <person name="Howarth C."/>
            <person name="Jen D."/>
            <person name="Larson L."/>
            <person name="Lewis B."/>
            <person name="Mehta T."/>
            <person name="Park D."/>
            <person name="Pearson M."/>
            <person name="Roberts A."/>
            <person name="Saif S."/>
            <person name="Shea T."/>
            <person name="Shenoy N."/>
            <person name="Sisk P."/>
            <person name="Stolte C."/>
            <person name="Sykes S."/>
            <person name="Thomson T."/>
            <person name="Walk T."/>
            <person name="White J."/>
            <person name="Yandava C."/>
            <person name="Izard J."/>
            <person name="Baranova O.V."/>
            <person name="Blanton J.M."/>
            <person name="Tanner A.C."/>
            <person name="Dewhirst F.E."/>
            <person name="Haas B."/>
            <person name="Nusbaum C."/>
            <person name="Birren B."/>
        </authorList>
    </citation>
    <scope>NUCLEOTIDE SEQUENCE [LARGE SCALE GENOMIC DNA]</scope>
    <source>
        <strain evidence="3">1-1 BBBD Race 1</strain>
    </source>
</reference>
<reference evidence="4 5" key="3">
    <citation type="journal article" date="2017" name="G3 (Bethesda)">
        <title>Comparative analysis highlights variable genome content of wheat rusts and divergence of the mating loci.</title>
        <authorList>
            <person name="Cuomo C.A."/>
            <person name="Bakkeren G."/>
            <person name="Khalil H.B."/>
            <person name="Panwar V."/>
            <person name="Joly D."/>
            <person name="Linning R."/>
            <person name="Sakthikumar S."/>
            <person name="Song X."/>
            <person name="Adiconis X."/>
            <person name="Fan L."/>
            <person name="Goldberg J.M."/>
            <person name="Levin J.Z."/>
            <person name="Young S."/>
            <person name="Zeng Q."/>
            <person name="Anikster Y."/>
            <person name="Bruce M."/>
            <person name="Wang M."/>
            <person name="Yin C."/>
            <person name="McCallum B."/>
            <person name="Szabo L.J."/>
            <person name="Hulbert S."/>
            <person name="Chen X."/>
            <person name="Fellers J.P."/>
        </authorList>
    </citation>
    <scope>NUCLEOTIDE SEQUENCE</scope>
    <source>
        <strain evidence="5">Isolate 1-1 / race 1 (BBBD)</strain>
        <strain evidence="4">isolate 1-1 / race 1 (BBBD)</strain>
    </source>
</reference>
<feature type="signal peptide" evidence="2">
    <location>
        <begin position="1"/>
        <end position="24"/>
    </location>
</feature>
<evidence type="ECO:0000313" key="3">
    <source>
        <dbReference type="EMBL" id="OAV96625.1"/>
    </source>
</evidence>
<gene>
    <name evidence="3" type="ORF">PTTG_26282</name>
</gene>
<organism evidence="3">
    <name type="scientific">Puccinia triticina (isolate 1-1 / race 1 (BBBD))</name>
    <name type="common">Brown leaf rust fungus</name>
    <dbReference type="NCBI Taxonomy" id="630390"/>
    <lineage>
        <taxon>Eukaryota</taxon>
        <taxon>Fungi</taxon>
        <taxon>Dikarya</taxon>
        <taxon>Basidiomycota</taxon>
        <taxon>Pucciniomycotina</taxon>
        <taxon>Pucciniomycetes</taxon>
        <taxon>Pucciniales</taxon>
        <taxon>Pucciniaceae</taxon>
        <taxon>Puccinia</taxon>
    </lineage>
</organism>
<feature type="region of interest" description="Disordered" evidence="1">
    <location>
        <begin position="124"/>
        <end position="149"/>
    </location>
</feature>
<name>A0A180GV24_PUCT1</name>
<dbReference type="AlphaFoldDB" id="A0A180GV24"/>
<keyword evidence="2" id="KW-0732">Signal</keyword>
<evidence type="ECO:0000313" key="4">
    <source>
        <dbReference type="EnsemblFungi" id="PTTG_26282-t43_1-p1"/>
    </source>
</evidence>
<proteinExistence type="predicted"/>
<dbReference type="EMBL" id="ADAS02000018">
    <property type="protein sequence ID" value="OAV96625.1"/>
    <property type="molecule type" value="Genomic_DNA"/>
</dbReference>
<accession>A0A180GV24</accession>
<feature type="chain" id="PRO_5008110336" evidence="2">
    <location>
        <begin position="25"/>
        <end position="251"/>
    </location>
</feature>
<evidence type="ECO:0000313" key="5">
    <source>
        <dbReference type="Proteomes" id="UP000005240"/>
    </source>
</evidence>